<reference evidence="2" key="1">
    <citation type="submission" date="2024-07" db="EMBL/GenBank/DDBJ databases">
        <title>Two chromosome-level genome assemblies of Korean endemic species Abeliophyllum distichum and Forsythia ovata (Oleaceae).</title>
        <authorList>
            <person name="Jang H."/>
        </authorList>
    </citation>
    <scope>NUCLEOTIDE SEQUENCE [LARGE SCALE GENOMIC DNA]</scope>
</reference>
<name>A0ABD1V574_9LAMI</name>
<comment type="caution">
    <text evidence="1">The sequence shown here is derived from an EMBL/GenBank/DDBJ whole genome shotgun (WGS) entry which is preliminary data.</text>
</comment>
<organism evidence="1 2">
    <name type="scientific">Abeliophyllum distichum</name>
    <dbReference type="NCBI Taxonomy" id="126358"/>
    <lineage>
        <taxon>Eukaryota</taxon>
        <taxon>Viridiplantae</taxon>
        <taxon>Streptophyta</taxon>
        <taxon>Embryophyta</taxon>
        <taxon>Tracheophyta</taxon>
        <taxon>Spermatophyta</taxon>
        <taxon>Magnoliopsida</taxon>
        <taxon>eudicotyledons</taxon>
        <taxon>Gunneridae</taxon>
        <taxon>Pentapetalae</taxon>
        <taxon>asterids</taxon>
        <taxon>lamiids</taxon>
        <taxon>Lamiales</taxon>
        <taxon>Oleaceae</taxon>
        <taxon>Forsythieae</taxon>
        <taxon>Abeliophyllum</taxon>
    </lineage>
</organism>
<gene>
    <name evidence="1" type="ORF">Adt_05837</name>
</gene>
<accession>A0ABD1V574</accession>
<proteinExistence type="predicted"/>
<evidence type="ECO:0000313" key="2">
    <source>
        <dbReference type="Proteomes" id="UP001604336"/>
    </source>
</evidence>
<evidence type="ECO:0000313" key="1">
    <source>
        <dbReference type="EMBL" id="KAL2532486.1"/>
    </source>
</evidence>
<dbReference type="EMBL" id="JBFOLK010000002">
    <property type="protein sequence ID" value="KAL2532486.1"/>
    <property type="molecule type" value="Genomic_DNA"/>
</dbReference>
<keyword evidence="2" id="KW-1185">Reference proteome</keyword>
<protein>
    <submittedName>
        <fullName evidence="1">Uncharacterized protein</fullName>
    </submittedName>
</protein>
<dbReference type="AlphaFoldDB" id="A0ABD1V574"/>
<dbReference type="Proteomes" id="UP001604336">
    <property type="component" value="Unassembled WGS sequence"/>
</dbReference>
<sequence>MIRIFTVETRDIKRGIARHISPPSRERRLLRLLFQFILRKASGNKVNLEEVQQTTNKIDQLDKPMVEPVFDEVQIGNGEPSVSEDTVALRKSSKVIRPPLRYDLLITNDALLIEKDEPTTYA</sequence>